<dbReference type="InterPro" id="IPR017850">
    <property type="entry name" value="Alkaline_phosphatase_core_sf"/>
</dbReference>
<dbReference type="HAMAP" id="MF_01038">
    <property type="entry name" value="GpmI"/>
    <property type="match status" value="1"/>
</dbReference>
<feature type="binding site" evidence="9 13">
    <location>
        <position position="400"/>
    </location>
    <ligand>
        <name>Mn(2+)</name>
        <dbReference type="ChEBI" id="CHEBI:29035"/>
        <label>1</label>
    </ligand>
</feature>
<feature type="binding site" evidence="9 13">
    <location>
        <position position="442"/>
    </location>
    <ligand>
        <name>Mn(2+)</name>
        <dbReference type="ChEBI" id="CHEBI:29035"/>
        <label>2</label>
    </ligand>
</feature>
<accession>A0A4R6X0L2</accession>
<dbReference type="GO" id="GO:0006007">
    <property type="term" value="P:glucose catabolic process"/>
    <property type="evidence" value="ECO:0007669"/>
    <property type="project" value="InterPro"/>
</dbReference>
<feature type="domain" description="BPG-independent PGAM N-terminal" evidence="15">
    <location>
        <begin position="85"/>
        <end position="294"/>
    </location>
</feature>
<feature type="binding site" evidence="9 12">
    <location>
        <position position="333"/>
    </location>
    <ligand>
        <name>substrate</name>
    </ligand>
</feature>
<evidence type="ECO:0000259" key="14">
    <source>
        <dbReference type="Pfam" id="PF01676"/>
    </source>
</evidence>
<feature type="domain" description="Metalloenzyme" evidence="14">
    <location>
        <begin position="7"/>
        <end position="497"/>
    </location>
</feature>
<evidence type="ECO:0000256" key="9">
    <source>
        <dbReference type="HAMAP-Rule" id="MF_01038"/>
    </source>
</evidence>
<proteinExistence type="inferred from homology"/>
<feature type="binding site" evidence="9 13">
    <location>
        <position position="441"/>
    </location>
    <ligand>
        <name>Mn(2+)</name>
        <dbReference type="ChEBI" id="CHEBI:29035"/>
        <label>2</label>
    </ligand>
</feature>
<feature type="binding site" evidence="9 12">
    <location>
        <position position="126"/>
    </location>
    <ligand>
        <name>substrate</name>
    </ligand>
</feature>
<keyword evidence="8 9" id="KW-0413">Isomerase</keyword>
<comment type="similarity">
    <text evidence="4 9">Belongs to the BPG-independent phosphoglycerate mutase family.</text>
</comment>
<dbReference type="PANTHER" id="PTHR31637">
    <property type="entry name" value="2,3-BISPHOSPHOGLYCERATE-INDEPENDENT PHOSPHOGLYCERATE MUTASE"/>
    <property type="match status" value="1"/>
</dbReference>
<evidence type="ECO:0000256" key="3">
    <source>
        <dbReference type="ARBA" id="ARBA00004798"/>
    </source>
</evidence>
<feature type="binding site" evidence="9 12">
    <location>
        <position position="193"/>
    </location>
    <ligand>
        <name>substrate</name>
    </ligand>
</feature>
<evidence type="ECO:0000256" key="10">
    <source>
        <dbReference type="NCBIfam" id="TIGR01307"/>
    </source>
</evidence>
<dbReference type="Pfam" id="PF06415">
    <property type="entry name" value="iPGM_N"/>
    <property type="match status" value="1"/>
</dbReference>
<dbReference type="GO" id="GO:0005829">
    <property type="term" value="C:cytosol"/>
    <property type="evidence" value="ECO:0007669"/>
    <property type="project" value="TreeGrafter"/>
</dbReference>
<evidence type="ECO:0000256" key="13">
    <source>
        <dbReference type="PIRSR" id="PIRSR001492-3"/>
    </source>
</evidence>
<reference evidence="16 17" key="1">
    <citation type="submission" date="2019-03" db="EMBL/GenBank/DDBJ databases">
        <title>Genomic Encyclopedia of Type Strains, Phase III (KMG-III): the genomes of soil and plant-associated and newly described type strains.</title>
        <authorList>
            <person name="Whitman W."/>
        </authorList>
    </citation>
    <scope>NUCLEOTIDE SEQUENCE [LARGE SCALE GENOMIC DNA]</scope>
    <source>
        <strain evidence="16 17">CGMCC 1.7660</strain>
    </source>
</reference>
<dbReference type="InterPro" id="IPR036646">
    <property type="entry name" value="PGAM_B_sf"/>
</dbReference>
<evidence type="ECO:0000313" key="16">
    <source>
        <dbReference type="EMBL" id="TDQ83988.1"/>
    </source>
</evidence>
<dbReference type="PANTHER" id="PTHR31637:SF0">
    <property type="entry name" value="2,3-BISPHOSPHOGLYCERATE-INDEPENDENT PHOSPHOGLYCERATE MUTASE"/>
    <property type="match status" value="1"/>
</dbReference>
<dbReference type="SUPFAM" id="SSF64158">
    <property type="entry name" value="2,3-Bisphosphoglycerate-independent phosphoglycerate mutase, substrate-binding domain"/>
    <property type="match status" value="1"/>
</dbReference>
<evidence type="ECO:0000313" key="17">
    <source>
        <dbReference type="Proteomes" id="UP000295783"/>
    </source>
</evidence>
<feature type="binding site" evidence="9 12">
    <location>
        <position position="187"/>
    </location>
    <ligand>
        <name>substrate</name>
    </ligand>
</feature>
<feature type="binding site" evidence="9 13">
    <location>
        <position position="460"/>
    </location>
    <ligand>
        <name>Mn(2+)</name>
        <dbReference type="ChEBI" id="CHEBI:29035"/>
        <label>1</label>
    </ligand>
</feature>
<dbReference type="SUPFAM" id="SSF53649">
    <property type="entry name" value="Alkaline phosphatase-like"/>
    <property type="match status" value="1"/>
</dbReference>
<gene>
    <name evidence="9" type="primary">gpmI</name>
    <name evidence="16" type="ORF">A8950_0534</name>
</gene>
<evidence type="ECO:0000256" key="2">
    <source>
        <dbReference type="ARBA" id="ARBA00002315"/>
    </source>
</evidence>
<evidence type="ECO:0000256" key="1">
    <source>
        <dbReference type="ARBA" id="ARBA00000370"/>
    </source>
</evidence>
<evidence type="ECO:0000256" key="5">
    <source>
        <dbReference type="ARBA" id="ARBA00022723"/>
    </source>
</evidence>
<dbReference type="PIRSF" id="PIRSF001492">
    <property type="entry name" value="IPGAM"/>
    <property type="match status" value="1"/>
</dbReference>
<dbReference type="AlphaFoldDB" id="A0A4R6X0L2"/>
<keyword evidence="7 9" id="KW-0464">Manganese</keyword>
<dbReference type="EC" id="5.4.2.12" evidence="9 10"/>
<dbReference type="Gene3D" id="3.40.1450.10">
    <property type="entry name" value="BPG-independent phosphoglycerate mutase, domain B"/>
    <property type="match status" value="1"/>
</dbReference>
<name>A0A4R6X0L2_9PROT</name>
<dbReference type="FunFam" id="3.40.1450.10:FF:000002">
    <property type="entry name" value="2,3-bisphosphoglycerate-independent phosphoglycerate mutase"/>
    <property type="match status" value="1"/>
</dbReference>
<dbReference type="CDD" id="cd16010">
    <property type="entry name" value="iPGM"/>
    <property type="match status" value="1"/>
</dbReference>
<dbReference type="GO" id="GO:0004619">
    <property type="term" value="F:phosphoglycerate mutase activity"/>
    <property type="evidence" value="ECO:0007669"/>
    <property type="project" value="UniProtKB-UniRule"/>
</dbReference>
<comment type="cofactor">
    <cofactor evidence="9">
        <name>Mn(2+)</name>
        <dbReference type="ChEBI" id="CHEBI:29035"/>
    </cofactor>
    <text evidence="9">Binds 2 manganese ions per subunit.</text>
</comment>
<dbReference type="EMBL" id="SNYW01000006">
    <property type="protein sequence ID" value="TDQ83988.1"/>
    <property type="molecule type" value="Genomic_DNA"/>
</dbReference>
<organism evidence="16 17">
    <name type="scientific">Dongia mobilis</name>
    <dbReference type="NCBI Taxonomy" id="578943"/>
    <lineage>
        <taxon>Bacteria</taxon>
        <taxon>Pseudomonadati</taxon>
        <taxon>Pseudomonadota</taxon>
        <taxon>Alphaproteobacteria</taxon>
        <taxon>Rhodospirillales</taxon>
        <taxon>Dongiaceae</taxon>
        <taxon>Dongia</taxon>
    </lineage>
</organism>
<comment type="caution">
    <text evidence="16">The sequence shown here is derived from an EMBL/GenBank/DDBJ whole genome shotgun (WGS) entry which is preliminary data.</text>
</comment>
<evidence type="ECO:0000256" key="4">
    <source>
        <dbReference type="ARBA" id="ARBA00008819"/>
    </source>
</evidence>
<feature type="active site" description="Phosphoserine intermediate" evidence="9 11">
    <location>
        <position position="65"/>
    </location>
</feature>
<dbReference type="Gene3D" id="3.40.720.10">
    <property type="entry name" value="Alkaline Phosphatase, subunit A"/>
    <property type="match status" value="1"/>
</dbReference>
<dbReference type="GO" id="GO:0030145">
    <property type="term" value="F:manganese ion binding"/>
    <property type="evidence" value="ECO:0007669"/>
    <property type="project" value="UniProtKB-UniRule"/>
</dbReference>
<dbReference type="Proteomes" id="UP000295783">
    <property type="component" value="Unassembled WGS sequence"/>
</dbReference>
<dbReference type="InterPro" id="IPR006124">
    <property type="entry name" value="Metalloenzyme"/>
</dbReference>
<dbReference type="InterPro" id="IPR005995">
    <property type="entry name" value="Pgm_bpd_ind"/>
</dbReference>
<evidence type="ECO:0000256" key="6">
    <source>
        <dbReference type="ARBA" id="ARBA00023152"/>
    </source>
</evidence>
<keyword evidence="6 9" id="KW-0324">Glycolysis</keyword>
<feature type="binding site" evidence="9 13">
    <location>
        <position position="15"/>
    </location>
    <ligand>
        <name>Mn(2+)</name>
        <dbReference type="ChEBI" id="CHEBI:29035"/>
        <label>2</label>
    </ligand>
</feature>
<evidence type="ECO:0000256" key="11">
    <source>
        <dbReference type="PIRSR" id="PIRSR001492-1"/>
    </source>
</evidence>
<dbReference type="RefSeq" id="WP_133612059.1">
    <property type="nucleotide sequence ID" value="NZ_SNYW01000006.1"/>
</dbReference>
<comment type="subunit">
    <text evidence="9">Monomer.</text>
</comment>
<comment type="catalytic activity">
    <reaction evidence="1 9">
        <text>(2R)-2-phosphoglycerate = (2R)-3-phosphoglycerate</text>
        <dbReference type="Rhea" id="RHEA:15901"/>
        <dbReference type="ChEBI" id="CHEBI:58272"/>
        <dbReference type="ChEBI" id="CHEBI:58289"/>
        <dbReference type="EC" id="5.4.2.12"/>
    </reaction>
</comment>
<dbReference type="InterPro" id="IPR011258">
    <property type="entry name" value="BPG-indep_PGM_N"/>
</dbReference>
<feature type="binding site" evidence="9 13">
    <location>
        <position position="65"/>
    </location>
    <ligand>
        <name>Mn(2+)</name>
        <dbReference type="ChEBI" id="CHEBI:29035"/>
        <label>2</label>
    </ligand>
</feature>
<dbReference type="GO" id="GO:0006096">
    <property type="term" value="P:glycolytic process"/>
    <property type="evidence" value="ECO:0007669"/>
    <property type="project" value="UniProtKB-UniRule"/>
</dbReference>
<protein>
    <recommendedName>
        <fullName evidence="9 10">2,3-bisphosphoglycerate-independent phosphoglycerate mutase</fullName>
        <shortName evidence="9">BPG-independent PGAM</shortName>
        <shortName evidence="9">Phosphoglyceromutase</shortName>
        <shortName evidence="9">iPGM</shortName>
        <ecNumber evidence="9 10">5.4.2.12</ecNumber>
    </recommendedName>
</protein>
<dbReference type="UniPathway" id="UPA00109">
    <property type="reaction ID" value="UER00186"/>
</dbReference>
<dbReference type="Pfam" id="PF01676">
    <property type="entry name" value="Metalloenzyme"/>
    <property type="match status" value="1"/>
</dbReference>
<keyword evidence="5 9" id="KW-0479">Metal-binding</keyword>
<evidence type="ECO:0000259" key="15">
    <source>
        <dbReference type="Pfam" id="PF06415"/>
    </source>
</evidence>
<feature type="binding site" evidence="9 13">
    <location>
        <position position="404"/>
    </location>
    <ligand>
        <name>Mn(2+)</name>
        <dbReference type="ChEBI" id="CHEBI:29035"/>
        <label>1</label>
    </ligand>
</feature>
<feature type="binding site" evidence="9 12">
    <location>
        <begin position="155"/>
        <end position="156"/>
    </location>
    <ligand>
        <name>substrate</name>
    </ligand>
</feature>
<comment type="function">
    <text evidence="2 9">Catalyzes the interconversion of 2-phosphoglycerate and 3-phosphoglycerate.</text>
</comment>
<comment type="pathway">
    <text evidence="3 9">Carbohydrate degradation; glycolysis; pyruvate from D-glyceraldehyde 3-phosphate: step 3/5.</text>
</comment>
<sequence>MKSTQIKPVVLCILDGWGHRHEQEDNAVLLAETPNWDQMTAAYPWSLVDASELYVGLPEGQMGNSEVGHMNLGAGRVVMQDLPRIDRAIADGSIAKLPELEKFVAKMRASKGDVQLMGLLSPGGVHSHQDHMVALARVLSAAGLGVVIHGFLDGRDTPPQSARGFVADFEAKIANLPNVRIGTLGGRYYAMDRDKRWERVTLAYDAFHGEAPRVATAQAAIAEAYLRGETDEFVKPTLIGNFPGFRQGDGLLMANFRADRARQLLTTLIDPGFKEFPRKKVTSFAAVLGMVEYSAELAKLMPCLFPPVELTRTLGEIVADHGMKQLRMAETEKYAHVTFFFNGGEEGLFPGEERILVPSPKVATYDLMPEMSAYELTDKLVDAIQSEKFDLIVVNYANGDMVGHSGNLAAAVKAVEVVDACLGRVRDAVVAKGGALLITADHGNCEMMKDPVTGEPHTAHTLNRVPFILVNAPAWAAKLKDGRLADVAPTILALLGITQPREMTGESLIMGGSAQQREDASARA</sequence>
<feature type="binding site" evidence="9 12">
    <location>
        <begin position="257"/>
        <end position="260"/>
    </location>
    <ligand>
        <name>substrate</name>
    </ligand>
</feature>
<dbReference type="OrthoDB" id="9800863at2"/>
<dbReference type="NCBIfam" id="TIGR01307">
    <property type="entry name" value="pgm_bpd_ind"/>
    <property type="match status" value="1"/>
</dbReference>
<evidence type="ECO:0000256" key="12">
    <source>
        <dbReference type="PIRSR" id="PIRSR001492-2"/>
    </source>
</evidence>
<evidence type="ECO:0000256" key="7">
    <source>
        <dbReference type="ARBA" id="ARBA00023211"/>
    </source>
</evidence>
<evidence type="ECO:0000256" key="8">
    <source>
        <dbReference type="ARBA" id="ARBA00023235"/>
    </source>
</evidence>
<keyword evidence="17" id="KW-1185">Reference proteome</keyword>